<dbReference type="NCBIfam" id="TIGR01007">
    <property type="entry name" value="eps_fam"/>
    <property type="match status" value="1"/>
</dbReference>
<dbReference type="Proteomes" id="UP000253817">
    <property type="component" value="Unassembled WGS sequence"/>
</dbReference>
<dbReference type="Gene3D" id="3.40.50.300">
    <property type="entry name" value="P-loop containing nucleotide triphosphate hydrolases"/>
    <property type="match status" value="1"/>
</dbReference>
<evidence type="ECO:0000313" key="10">
    <source>
        <dbReference type="EMBL" id="RDB62912.1"/>
    </source>
</evidence>
<reference evidence="11" key="3">
    <citation type="journal article" date="2019" name="Microbiol. Resour. Announc.">
        <title>Draft Genome Sequences of Type Strains of Gordonibacter faecihominis, Paraeggerthella hongkongensis, Parvibacter caecicola,Slackia equolifaciens, Slackia faecicanis, and Slackia isoflavoniconvertens.</title>
        <authorList>
            <person name="Danylec N."/>
            <person name="Stoll D.A."/>
            <person name="Dotsch A."/>
            <person name="Huch M."/>
        </authorList>
    </citation>
    <scope>NUCLEOTIDE SEQUENCE</scope>
    <source>
        <strain evidence="11">DSM 16107</strain>
    </source>
</reference>
<evidence type="ECO:0000256" key="3">
    <source>
        <dbReference type="ARBA" id="ARBA00022679"/>
    </source>
</evidence>
<evidence type="ECO:0000259" key="9">
    <source>
        <dbReference type="Pfam" id="PF13614"/>
    </source>
</evidence>
<dbReference type="InterPro" id="IPR005702">
    <property type="entry name" value="Wzc-like_C"/>
</dbReference>
<protein>
    <recommendedName>
        <fullName evidence="2">non-specific protein-tyrosine kinase</fullName>
        <ecNumber evidence="2">2.7.10.2</ecNumber>
    </recommendedName>
</protein>
<dbReference type="InterPro" id="IPR050445">
    <property type="entry name" value="Bact_polysacc_biosynth/exp"/>
</dbReference>
<name>A0A3N0IVR1_9ACTN</name>
<dbReference type="InterPro" id="IPR025669">
    <property type="entry name" value="AAA_dom"/>
</dbReference>
<keyword evidence="12" id="KW-1185">Reference proteome</keyword>
<feature type="domain" description="AAA" evidence="9">
    <location>
        <begin position="51"/>
        <end position="179"/>
    </location>
</feature>
<reference evidence="10 12" key="1">
    <citation type="journal article" date="2018" name="Elife">
        <title>Discovery and characterization of a prevalent human gut bacterial enzyme sufficient for the inactivation of a family of plant toxins.</title>
        <authorList>
            <person name="Koppel N."/>
            <person name="Bisanz J.E."/>
            <person name="Pandelia M.E."/>
            <person name="Turnbaugh P.J."/>
            <person name="Balskus E.P."/>
        </authorList>
    </citation>
    <scope>NUCLEOTIDE SEQUENCE [LARGE SCALE GENOMIC DNA]</scope>
    <source>
        <strain evidence="10 12">DSM 16107</strain>
    </source>
</reference>
<reference evidence="13" key="2">
    <citation type="submission" date="2018-05" db="EMBL/GenBank/DDBJ databases">
        <title>Genome Sequencing of selected type strains of the family Eggerthellaceae.</title>
        <authorList>
            <person name="Danylec N."/>
            <person name="Stoll D.A."/>
            <person name="Doetsch A."/>
            <person name="Huch M."/>
        </authorList>
    </citation>
    <scope>NUCLEOTIDE SEQUENCE [LARGE SCALE GENOMIC DNA]</scope>
    <source>
        <strain evidence="13">DSM 16107</strain>
    </source>
</reference>
<evidence type="ECO:0000313" key="11">
    <source>
        <dbReference type="EMBL" id="RNM41081.1"/>
    </source>
</evidence>
<dbReference type="EMBL" id="QICC01000050">
    <property type="protein sequence ID" value="RNM41081.1"/>
    <property type="molecule type" value="Genomic_DNA"/>
</dbReference>
<dbReference type="CDD" id="cd05387">
    <property type="entry name" value="BY-kinase"/>
    <property type="match status" value="1"/>
</dbReference>
<dbReference type="SUPFAM" id="SSF52540">
    <property type="entry name" value="P-loop containing nucleoside triphosphate hydrolases"/>
    <property type="match status" value="1"/>
</dbReference>
<evidence type="ECO:0000256" key="6">
    <source>
        <dbReference type="ARBA" id="ARBA00022840"/>
    </source>
</evidence>
<dbReference type="EMBL" id="PPTT01000051">
    <property type="protein sequence ID" value="RDB62912.1"/>
    <property type="molecule type" value="Genomic_DNA"/>
</dbReference>
<evidence type="ECO:0000256" key="4">
    <source>
        <dbReference type="ARBA" id="ARBA00022741"/>
    </source>
</evidence>
<dbReference type="PANTHER" id="PTHR32309:SF13">
    <property type="entry name" value="FERRIC ENTEROBACTIN TRANSPORT PROTEIN FEPE"/>
    <property type="match status" value="1"/>
</dbReference>
<dbReference type="GO" id="GO:0005524">
    <property type="term" value="F:ATP binding"/>
    <property type="evidence" value="ECO:0007669"/>
    <property type="project" value="UniProtKB-KW"/>
</dbReference>
<keyword evidence="3" id="KW-0808">Transferase</keyword>
<dbReference type="InterPro" id="IPR027417">
    <property type="entry name" value="P-loop_NTPase"/>
</dbReference>
<comment type="similarity">
    <text evidence="1">Belongs to the CpsD/CapB family.</text>
</comment>
<accession>A0A3N0IVR1</accession>
<comment type="caution">
    <text evidence="11">The sequence shown here is derived from an EMBL/GenBank/DDBJ whole genome shotgun (WGS) entry which is preliminary data.</text>
</comment>
<evidence type="ECO:0000256" key="2">
    <source>
        <dbReference type="ARBA" id="ARBA00011903"/>
    </source>
</evidence>
<dbReference type="EC" id="2.7.10.2" evidence="2"/>
<evidence type="ECO:0000256" key="8">
    <source>
        <dbReference type="ARBA" id="ARBA00051245"/>
    </source>
</evidence>
<gene>
    <name evidence="10" type="ORF">C1876_16935</name>
    <name evidence="11" type="ORF">DMP09_11360</name>
</gene>
<keyword evidence="4" id="KW-0547">Nucleotide-binding</keyword>
<dbReference type="GO" id="GO:0004715">
    <property type="term" value="F:non-membrane spanning protein tyrosine kinase activity"/>
    <property type="evidence" value="ECO:0007669"/>
    <property type="project" value="UniProtKB-EC"/>
</dbReference>
<dbReference type="Proteomes" id="UP000270112">
    <property type="component" value="Unassembled WGS sequence"/>
</dbReference>
<evidence type="ECO:0000313" key="12">
    <source>
        <dbReference type="Proteomes" id="UP000253817"/>
    </source>
</evidence>
<proteinExistence type="inferred from homology"/>
<dbReference type="GO" id="GO:0005886">
    <property type="term" value="C:plasma membrane"/>
    <property type="evidence" value="ECO:0007669"/>
    <property type="project" value="TreeGrafter"/>
</dbReference>
<sequence length="225" mass="24088">MFMKKLKPQLGKSSRSAQRNAVSTLYANLGFMSVDDPLGTIVVTSSVPNEGKTTIALELAEAMARSGKRTLLMECDMRRRSLAGRLGLHASAGVCAVVLGDVDLGQAVVRTAQPNLHFLDAEPGVASPADIVDSARFRNLVAFLGERYDYVVIDTPPVGTFVDAAIIGSAADATLLVVREDFVERTQVANACDQLRKAGANLIGTVMNCCEKAVPEHYEQYAKGE</sequence>
<comment type="catalytic activity">
    <reaction evidence="8">
        <text>L-tyrosyl-[protein] + ATP = O-phospho-L-tyrosyl-[protein] + ADP + H(+)</text>
        <dbReference type="Rhea" id="RHEA:10596"/>
        <dbReference type="Rhea" id="RHEA-COMP:10136"/>
        <dbReference type="Rhea" id="RHEA-COMP:20101"/>
        <dbReference type="ChEBI" id="CHEBI:15378"/>
        <dbReference type="ChEBI" id="CHEBI:30616"/>
        <dbReference type="ChEBI" id="CHEBI:46858"/>
        <dbReference type="ChEBI" id="CHEBI:61978"/>
        <dbReference type="ChEBI" id="CHEBI:456216"/>
        <dbReference type="EC" id="2.7.10.2"/>
    </reaction>
</comment>
<evidence type="ECO:0000256" key="1">
    <source>
        <dbReference type="ARBA" id="ARBA00007316"/>
    </source>
</evidence>
<evidence type="ECO:0000256" key="7">
    <source>
        <dbReference type="ARBA" id="ARBA00023137"/>
    </source>
</evidence>
<keyword evidence="7" id="KW-0829">Tyrosine-protein kinase</keyword>
<organism evidence="11 13">
    <name type="scientific">Eggerthella sinensis</name>
    <dbReference type="NCBI Taxonomy" id="242230"/>
    <lineage>
        <taxon>Bacteria</taxon>
        <taxon>Bacillati</taxon>
        <taxon>Actinomycetota</taxon>
        <taxon>Coriobacteriia</taxon>
        <taxon>Eggerthellales</taxon>
        <taxon>Eggerthellaceae</taxon>
        <taxon>Eggerthella</taxon>
    </lineage>
</organism>
<dbReference type="AlphaFoldDB" id="A0A3N0IVR1"/>
<keyword evidence="5" id="KW-0418">Kinase</keyword>
<keyword evidence="6" id="KW-0067">ATP-binding</keyword>
<evidence type="ECO:0000313" key="13">
    <source>
        <dbReference type="Proteomes" id="UP000270112"/>
    </source>
</evidence>
<dbReference type="Pfam" id="PF13614">
    <property type="entry name" value="AAA_31"/>
    <property type="match status" value="1"/>
</dbReference>
<dbReference type="OrthoDB" id="9812433at2"/>
<dbReference type="PANTHER" id="PTHR32309">
    <property type="entry name" value="TYROSINE-PROTEIN KINASE"/>
    <property type="match status" value="1"/>
</dbReference>
<evidence type="ECO:0000256" key="5">
    <source>
        <dbReference type="ARBA" id="ARBA00022777"/>
    </source>
</evidence>